<dbReference type="EMBL" id="WPHG01000003">
    <property type="protein sequence ID" value="MVA98384.1"/>
    <property type="molecule type" value="Genomic_DNA"/>
</dbReference>
<keyword evidence="3" id="KW-1185">Reference proteome</keyword>
<gene>
    <name evidence="2" type="ORF">GN330_14135</name>
</gene>
<dbReference type="RefSeq" id="WP_156713328.1">
    <property type="nucleotide sequence ID" value="NZ_WPHG01000003.1"/>
</dbReference>
<keyword evidence="2" id="KW-0413">Isomerase</keyword>
<dbReference type="Pfam" id="PF00378">
    <property type="entry name" value="ECH_1"/>
    <property type="match status" value="1"/>
</dbReference>
<protein>
    <submittedName>
        <fullName evidence="2">Enoyl-CoA hydratase/isomerase family protein</fullName>
    </submittedName>
</protein>
<dbReference type="PANTHER" id="PTHR42964:SF1">
    <property type="entry name" value="POLYKETIDE BIOSYNTHESIS ENOYL-COA HYDRATASE PKSH-RELATED"/>
    <property type="match status" value="1"/>
</dbReference>
<comment type="caution">
    <text evidence="2">The sequence shown here is derived from an EMBL/GenBank/DDBJ whole genome shotgun (WGS) entry which is preliminary data.</text>
</comment>
<evidence type="ECO:0000313" key="3">
    <source>
        <dbReference type="Proteomes" id="UP000463224"/>
    </source>
</evidence>
<dbReference type="PANTHER" id="PTHR42964">
    <property type="entry name" value="ENOYL-COA HYDRATASE"/>
    <property type="match status" value="1"/>
</dbReference>
<evidence type="ECO:0000313" key="2">
    <source>
        <dbReference type="EMBL" id="MVA98384.1"/>
    </source>
</evidence>
<name>A0A844QIG3_9HYPH</name>
<evidence type="ECO:0000256" key="1">
    <source>
        <dbReference type="ARBA" id="ARBA00005254"/>
    </source>
</evidence>
<proteinExistence type="inferred from homology"/>
<dbReference type="GO" id="GO:0016853">
    <property type="term" value="F:isomerase activity"/>
    <property type="evidence" value="ECO:0007669"/>
    <property type="project" value="UniProtKB-KW"/>
</dbReference>
<accession>A0A844QIG3</accession>
<dbReference type="CDD" id="cd06558">
    <property type="entry name" value="crotonase-like"/>
    <property type="match status" value="1"/>
</dbReference>
<dbReference type="InterPro" id="IPR029045">
    <property type="entry name" value="ClpP/crotonase-like_dom_sf"/>
</dbReference>
<dbReference type="InterPro" id="IPR051683">
    <property type="entry name" value="Enoyl-CoA_Hydratase/Isomerase"/>
</dbReference>
<organism evidence="2 3">
    <name type="scientific">Nitratireductor arenosus</name>
    <dbReference type="NCBI Taxonomy" id="2682096"/>
    <lineage>
        <taxon>Bacteria</taxon>
        <taxon>Pseudomonadati</taxon>
        <taxon>Pseudomonadota</taxon>
        <taxon>Alphaproteobacteria</taxon>
        <taxon>Hyphomicrobiales</taxon>
        <taxon>Phyllobacteriaceae</taxon>
        <taxon>Nitratireductor</taxon>
    </lineage>
</organism>
<dbReference type="InterPro" id="IPR014748">
    <property type="entry name" value="Enoyl-CoA_hydra_C"/>
</dbReference>
<reference evidence="2 3" key="1">
    <citation type="submission" date="2019-12" db="EMBL/GenBank/DDBJ databases">
        <title>Nitratireductor arenosus sp. nov., Isolated from sea sand, Jeju island, South Korea.</title>
        <authorList>
            <person name="Kim W."/>
        </authorList>
    </citation>
    <scope>NUCLEOTIDE SEQUENCE [LARGE SCALE GENOMIC DNA]</scope>
    <source>
        <strain evidence="2 3">CAU 1489</strain>
    </source>
</reference>
<dbReference type="Proteomes" id="UP000463224">
    <property type="component" value="Unassembled WGS sequence"/>
</dbReference>
<dbReference type="GO" id="GO:0008300">
    <property type="term" value="P:isoprenoid catabolic process"/>
    <property type="evidence" value="ECO:0007669"/>
    <property type="project" value="TreeGrafter"/>
</dbReference>
<dbReference type="SUPFAM" id="SSF52096">
    <property type="entry name" value="ClpP/crotonase"/>
    <property type="match status" value="1"/>
</dbReference>
<dbReference type="InterPro" id="IPR001753">
    <property type="entry name" value="Enoyl-CoA_hydra/iso"/>
</dbReference>
<comment type="similarity">
    <text evidence="1">Belongs to the enoyl-CoA hydratase/isomerase family.</text>
</comment>
<sequence>MTDLPSTETLILERDGGWLTVWLNRPAARNALSAAMADELAATVAALAGDPSIRGVTFRGKGDMFCAGGDLKDFGALLRDDVPRADIVDFSRRAGALFHAVDTLPQVTVMLVHGAAMAGGLGLVCAGDIVIAAADARFALTETMLGIPPAQIAPFVVQRAGRAAARRIMLTGARFDGGEALRLGIADQLVDDVAGLEAAEAAVRAAVRRCAPGANAVTKNIVLAAGRLDGAALRDLAADGFAECLLGEEGREGVAAFLEKRKPRWAV</sequence>
<dbReference type="AlphaFoldDB" id="A0A844QIG3"/>
<dbReference type="Gene3D" id="3.90.226.10">
    <property type="entry name" value="2-enoyl-CoA Hydratase, Chain A, domain 1"/>
    <property type="match status" value="1"/>
</dbReference>
<dbReference type="Gene3D" id="1.10.12.10">
    <property type="entry name" value="Lyase 2-enoyl-coa Hydratase, Chain A, domain 2"/>
    <property type="match status" value="1"/>
</dbReference>